<proteinExistence type="predicted"/>
<feature type="domain" description="Phospholipid/glycerol acyltransferase" evidence="3">
    <location>
        <begin position="34"/>
        <end position="146"/>
    </location>
</feature>
<dbReference type="RefSeq" id="WP_120462298.1">
    <property type="nucleotide sequence ID" value="NZ_BMIW01000021.1"/>
</dbReference>
<evidence type="ECO:0000256" key="1">
    <source>
        <dbReference type="ARBA" id="ARBA00022679"/>
    </source>
</evidence>
<dbReference type="PANTHER" id="PTHR10434">
    <property type="entry name" value="1-ACYL-SN-GLYCEROL-3-PHOSPHATE ACYLTRANSFERASE"/>
    <property type="match status" value="1"/>
</dbReference>
<sequence length="193" mass="21179">MIYRFCRAVLRLIYKALFRLEAKGLENIPEEGGVLLCSNHISLLDPPAIGILPKRKVHFMAKKELFDIFGLGWLIKELGAFPVKRGAVSKESIKTSLTLLRGGHVMGIFPEGSRAKGEDMGAGKKGAATFALRSDAAVIPVAIIGNYKLFRKMRVVYGEPIDMTEFKEAAKTEAADLATEAIMSRIAELKKSV</sequence>
<reference evidence="5" key="1">
    <citation type="journal article" date="2019" name="Int. J. Syst. Evol. Microbiol.">
        <title>The Global Catalogue of Microorganisms (GCM) 10K type strain sequencing project: providing services to taxonomists for standard genome sequencing and annotation.</title>
        <authorList>
            <consortium name="The Broad Institute Genomics Platform"/>
            <consortium name="The Broad Institute Genome Sequencing Center for Infectious Disease"/>
            <person name="Wu L."/>
            <person name="Ma J."/>
        </authorList>
    </citation>
    <scope>NUCLEOTIDE SEQUENCE [LARGE SCALE GENOMIC DNA]</scope>
    <source>
        <strain evidence="5">CGMCC 1.15420</strain>
    </source>
</reference>
<dbReference type="SUPFAM" id="SSF69593">
    <property type="entry name" value="Glycerol-3-phosphate (1)-acyltransferase"/>
    <property type="match status" value="1"/>
</dbReference>
<dbReference type="SMART" id="SM00563">
    <property type="entry name" value="PlsC"/>
    <property type="match status" value="1"/>
</dbReference>
<dbReference type="CDD" id="cd07989">
    <property type="entry name" value="LPLAT_AGPAT-like"/>
    <property type="match status" value="1"/>
</dbReference>
<accession>A0ABQ1W0E2</accession>
<protein>
    <submittedName>
        <fullName evidence="4">1-acyl-sn-glycerol-3-phosphate acyltransferase</fullName>
    </submittedName>
</protein>
<keyword evidence="5" id="KW-1185">Reference proteome</keyword>
<dbReference type="Pfam" id="PF01553">
    <property type="entry name" value="Acyltransferase"/>
    <property type="match status" value="1"/>
</dbReference>
<dbReference type="InterPro" id="IPR002123">
    <property type="entry name" value="Plipid/glycerol_acylTrfase"/>
</dbReference>
<keyword evidence="2 4" id="KW-0012">Acyltransferase</keyword>
<name>A0ABQ1W0E2_9BACL</name>
<comment type="caution">
    <text evidence="4">The sequence shown here is derived from an EMBL/GenBank/DDBJ whole genome shotgun (WGS) entry which is preliminary data.</text>
</comment>
<organism evidence="4 5">
    <name type="scientific">Paenibacillus aceti</name>
    <dbReference type="NCBI Taxonomy" id="1820010"/>
    <lineage>
        <taxon>Bacteria</taxon>
        <taxon>Bacillati</taxon>
        <taxon>Bacillota</taxon>
        <taxon>Bacilli</taxon>
        <taxon>Bacillales</taxon>
        <taxon>Paenibacillaceae</taxon>
        <taxon>Paenibacillus</taxon>
    </lineage>
</organism>
<evidence type="ECO:0000313" key="4">
    <source>
        <dbReference type="EMBL" id="GGG05559.1"/>
    </source>
</evidence>
<keyword evidence="1" id="KW-0808">Transferase</keyword>
<evidence type="ECO:0000259" key="3">
    <source>
        <dbReference type="SMART" id="SM00563"/>
    </source>
</evidence>
<dbReference type="PANTHER" id="PTHR10434:SF11">
    <property type="entry name" value="1-ACYL-SN-GLYCEROL-3-PHOSPHATE ACYLTRANSFERASE"/>
    <property type="match status" value="1"/>
</dbReference>
<gene>
    <name evidence="4" type="ORF">GCM10010913_29190</name>
</gene>
<dbReference type="Proteomes" id="UP000608420">
    <property type="component" value="Unassembled WGS sequence"/>
</dbReference>
<dbReference type="EMBL" id="BMIW01000021">
    <property type="protein sequence ID" value="GGG05559.1"/>
    <property type="molecule type" value="Genomic_DNA"/>
</dbReference>
<evidence type="ECO:0000256" key="2">
    <source>
        <dbReference type="ARBA" id="ARBA00023315"/>
    </source>
</evidence>
<evidence type="ECO:0000313" key="5">
    <source>
        <dbReference type="Proteomes" id="UP000608420"/>
    </source>
</evidence>
<dbReference type="GO" id="GO:0016746">
    <property type="term" value="F:acyltransferase activity"/>
    <property type="evidence" value="ECO:0007669"/>
    <property type="project" value="UniProtKB-KW"/>
</dbReference>